<proteinExistence type="predicted"/>
<dbReference type="PROSITE" id="PS50835">
    <property type="entry name" value="IG_LIKE"/>
    <property type="match status" value="1"/>
</dbReference>
<feature type="chain" id="PRO_5044755071" description="Ig-like domain-containing protein" evidence="1">
    <location>
        <begin position="24"/>
        <end position="254"/>
    </location>
</feature>
<comment type="caution">
    <text evidence="3">The sequence shown here is derived from an EMBL/GenBank/DDBJ whole genome shotgun (WGS) entry which is preliminary data.</text>
</comment>
<dbReference type="Proteomes" id="UP001591681">
    <property type="component" value="Unassembled WGS sequence"/>
</dbReference>
<dbReference type="InterPro" id="IPR003597">
    <property type="entry name" value="Ig_C1-set"/>
</dbReference>
<dbReference type="InterPro" id="IPR013783">
    <property type="entry name" value="Ig-like_fold"/>
</dbReference>
<dbReference type="EMBL" id="JBHFQA010000015">
    <property type="protein sequence ID" value="KAL2087205.1"/>
    <property type="molecule type" value="Genomic_DNA"/>
</dbReference>
<dbReference type="Gene3D" id="2.60.40.10">
    <property type="entry name" value="Immunoglobulins"/>
    <property type="match status" value="2"/>
</dbReference>
<dbReference type="InterPro" id="IPR007110">
    <property type="entry name" value="Ig-like_dom"/>
</dbReference>
<accession>A0ABD1JKK7</accession>
<dbReference type="SUPFAM" id="SSF48726">
    <property type="entry name" value="Immunoglobulin"/>
    <property type="match status" value="2"/>
</dbReference>
<reference evidence="3 4" key="1">
    <citation type="submission" date="2024-09" db="EMBL/GenBank/DDBJ databases">
        <title>A chromosome-level genome assembly of Gray's grenadier anchovy, Coilia grayii.</title>
        <authorList>
            <person name="Fu Z."/>
        </authorList>
    </citation>
    <scope>NUCLEOTIDE SEQUENCE [LARGE SCALE GENOMIC DNA]</scope>
    <source>
        <strain evidence="3">G4</strain>
        <tissue evidence="3">Muscle</tissue>
    </source>
</reference>
<dbReference type="CDD" id="cd00096">
    <property type="entry name" value="Ig"/>
    <property type="match status" value="1"/>
</dbReference>
<evidence type="ECO:0000313" key="3">
    <source>
        <dbReference type="EMBL" id="KAL2087205.1"/>
    </source>
</evidence>
<organism evidence="3 4">
    <name type="scientific">Coilia grayii</name>
    <name type="common">Gray's grenadier anchovy</name>
    <dbReference type="NCBI Taxonomy" id="363190"/>
    <lineage>
        <taxon>Eukaryota</taxon>
        <taxon>Metazoa</taxon>
        <taxon>Chordata</taxon>
        <taxon>Craniata</taxon>
        <taxon>Vertebrata</taxon>
        <taxon>Euteleostomi</taxon>
        <taxon>Actinopterygii</taxon>
        <taxon>Neopterygii</taxon>
        <taxon>Teleostei</taxon>
        <taxon>Clupei</taxon>
        <taxon>Clupeiformes</taxon>
        <taxon>Clupeoidei</taxon>
        <taxon>Engraulidae</taxon>
        <taxon>Coilinae</taxon>
        <taxon>Coilia</taxon>
    </lineage>
</organism>
<dbReference type="InterPro" id="IPR013098">
    <property type="entry name" value="Ig_I-set"/>
</dbReference>
<feature type="signal peptide" evidence="1">
    <location>
        <begin position="1"/>
        <end position="23"/>
    </location>
</feature>
<keyword evidence="4" id="KW-1185">Reference proteome</keyword>
<gene>
    <name evidence="3" type="ORF">ACEWY4_018264</name>
</gene>
<dbReference type="Pfam" id="PF07654">
    <property type="entry name" value="C1-set"/>
    <property type="match status" value="1"/>
</dbReference>
<evidence type="ECO:0000259" key="2">
    <source>
        <dbReference type="PROSITE" id="PS50835"/>
    </source>
</evidence>
<dbReference type="InterPro" id="IPR036179">
    <property type="entry name" value="Ig-like_dom_sf"/>
</dbReference>
<dbReference type="Pfam" id="PF07679">
    <property type="entry name" value="I-set"/>
    <property type="match status" value="1"/>
</dbReference>
<evidence type="ECO:0000256" key="1">
    <source>
        <dbReference type="SAM" id="SignalP"/>
    </source>
</evidence>
<keyword evidence="1" id="KW-0732">Signal</keyword>
<name>A0ABD1JKK7_9TELE</name>
<evidence type="ECO:0000313" key="4">
    <source>
        <dbReference type="Proteomes" id="UP001591681"/>
    </source>
</evidence>
<protein>
    <recommendedName>
        <fullName evidence="2">Ig-like domain-containing protein</fullName>
    </recommendedName>
</protein>
<dbReference type="AlphaFoldDB" id="A0ABD1JKK7"/>
<feature type="domain" description="Ig-like" evidence="2">
    <location>
        <begin position="47"/>
        <end position="128"/>
    </location>
</feature>
<sequence>MDTVQYSSLLLCVFLVAIARSDADALHHIMTLRSTALVSPHCHDHTTMICNIDSHQEPTVIYFAWINPEGTVLCELDTHGRVINHNSRVNCTYRDKQLVLTIHDVIPLNEGKYHCKLRSSLGVKSAVTDLKLKECHHRLHHHTQGSNVTCWARGVYPEAHIHWFQGPQNLTHLSVAHPSSQADDGTYEVVSTLLHHPTSAFKCSLWSPTSVRYLTSTEMHPGATHAETWASSKANFLGAVGTIATLLAAALTLL</sequence>